<dbReference type="InterPro" id="IPR029068">
    <property type="entry name" value="Glyas_Bleomycin-R_OHBP_Dase"/>
</dbReference>
<dbReference type="PANTHER" id="PTHR46142">
    <property type="match status" value="1"/>
</dbReference>
<protein>
    <recommendedName>
        <fullName evidence="1">VOC domain-containing protein</fullName>
    </recommendedName>
</protein>
<dbReference type="SUPFAM" id="SSF54593">
    <property type="entry name" value="Glyoxalase/Bleomycin resistance protein/Dihydroxybiphenyl dioxygenase"/>
    <property type="match status" value="1"/>
</dbReference>
<accession>A0A9D4V1G1</accession>
<dbReference type="InterPro" id="IPR004360">
    <property type="entry name" value="Glyas_Fos-R_dOase_dom"/>
</dbReference>
<keyword evidence="3" id="KW-1185">Reference proteome</keyword>
<dbReference type="Pfam" id="PF00903">
    <property type="entry name" value="Glyoxalase"/>
    <property type="match status" value="1"/>
</dbReference>
<evidence type="ECO:0000313" key="2">
    <source>
        <dbReference type="EMBL" id="KAI5077908.1"/>
    </source>
</evidence>
<sequence length="206" mass="22451">MAMKSSSSSSSSCLPISSVNHISLLCSSVEKSAAFYEDVLGFFPIRRPGSFDFDGAWLFNYGMGIHLIQAPNPSELPKKVDINPKDNHMSFQTGCHDIEEVEERLKELGVRYIRVQVEEGGILVDQIFFHDPDGFMIEVCTCENLPLVPLKGSPSALSLCSLQNASITTAANAFNCSQQYSACLSCNNGAGASIKMQAPSFQTDHM</sequence>
<dbReference type="PANTHER" id="PTHR46142:SF3">
    <property type="entry name" value="F18B13.24 PROTEIN"/>
    <property type="match status" value="1"/>
</dbReference>
<dbReference type="OrthoDB" id="16820at2759"/>
<gene>
    <name evidence="2" type="ORF">GOP47_0007732</name>
</gene>
<reference evidence="2" key="1">
    <citation type="submission" date="2021-01" db="EMBL/GenBank/DDBJ databases">
        <title>Adiantum capillus-veneris genome.</title>
        <authorList>
            <person name="Fang Y."/>
            <person name="Liao Q."/>
        </authorList>
    </citation>
    <scope>NUCLEOTIDE SEQUENCE</scope>
    <source>
        <strain evidence="2">H3</strain>
        <tissue evidence="2">Leaf</tissue>
    </source>
</reference>
<dbReference type="Proteomes" id="UP000886520">
    <property type="component" value="Chromosome 7"/>
</dbReference>
<dbReference type="InterPro" id="IPR037523">
    <property type="entry name" value="VOC_core"/>
</dbReference>
<evidence type="ECO:0000313" key="3">
    <source>
        <dbReference type="Proteomes" id="UP000886520"/>
    </source>
</evidence>
<dbReference type="Gene3D" id="3.10.180.10">
    <property type="entry name" value="2,3-Dihydroxybiphenyl 1,2-Dioxygenase, domain 1"/>
    <property type="match status" value="1"/>
</dbReference>
<dbReference type="PROSITE" id="PS51819">
    <property type="entry name" value="VOC"/>
    <property type="match status" value="1"/>
</dbReference>
<comment type="caution">
    <text evidence="2">The sequence shown here is derived from an EMBL/GenBank/DDBJ whole genome shotgun (WGS) entry which is preliminary data.</text>
</comment>
<proteinExistence type="predicted"/>
<dbReference type="AlphaFoldDB" id="A0A9D4V1G1"/>
<evidence type="ECO:0000259" key="1">
    <source>
        <dbReference type="PROSITE" id="PS51819"/>
    </source>
</evidence>
<organism evidence="2 3">
    <name type="scientific">Adiantum capillus-veneris</name>
    <name type="common">Maidenhair fern</name>
    <dbReference type="NCBI Taxonomy" id="13818"/>
    <lineage>
        <taxon>Eukaryota</taxon>
        <taxon>Viridiplantae</taxon>
        <taxon>Streptophyta</taxon>
        <taxon>Embryophyta</taxon>
        <taxon>Tracheophyta</taxon>
        <taxon>Polypodiopsida</taxon>
        <taxon>Polypodiidae</taxon>
        <taxon>Polypodiales</taxon>
        <taxon>Pteridineae</taxon>
        <taxon>Pteridaceae</taxon>
        <taxon>Vittarioideae</taxon>
        <taxon>Adiantum</taxon>
    </lineage>
</organism>
<dbReference type="CDD" id="cd07245">
    <property type="entry name" value="VOC_like"/>
    <property type="match status" value="1"/>
</dbReference>
<feature type="domain" description="VOC" evidence="1">
    <location>
        <begin position="18"/>
        <end position="142"/>
    </location>
</feature>
<dbReference type="EMBL" id="JABFUD020000007">
    <property type="protein sequence ID" value="KAI5077908.1"/>
    <property type="molecule type" value="Genomic_DNA"/>
</dbReference>
<name>A0A9D4V1G1_ADICA</name>